<dbReference type="Gene3D" id="3.30.160.20">
    <property type="match status" value="1"/>
</dbReference>
<dbReference type="SUPFAM" id="SSF54768">
    <property type="entry name" value="dsRNA-binding domain-like"/>
    <property type="match status" value="1"/>
</dbReference>
<comment type="caution">
    <text evidence="4">The sequence shown here is derived from an EMBL/GenBank/DDBJ whole genome shotgun (WGS) entry which is preliminary data.</text>
</comment>
<protein>
    <recommendedName>
        <fullName evidence="3">DRBM domain-containing protein</fullName>
    </recommendedName>
</protein>
<evidence type="ECO:0000313" key="5">
    <source>
        <dbReference type="Proteomes" id="UP000663888"/>
    </source>
</evidence>
<organism evidence="4 5">
    <name type="scientific">Rhizoctonia solani</name>
    <dbReference type="NCBI Taxonomy" id="456999"/>
    <lineage>
        <taxon>Eukaryota</taxon>
        <taxon>Fungi</taxon>
        <taxon>Dikarya</taxon>
        <taxon>Basidiomycota</taxon>
        <taxon>Agaricomycotina</taxon>
        <taxon>Agaricomycetes</taxon>
        <taxon>Cantharellales</taxon>
        <taxon>Ceratobasidiaceae</taxon>
        <taxon>Rhizoctonia</taxon>
    </lineage>
</organism>
<evidence type="ECO:0000259" key="3">
    <source>
        <dbReference type="PROSITE" id="PS50137"/>
    </source>
</evidence>
<dbReference type="PROSITE" id="PS50137">
    <property type="entry name" value="DS_RBD"/>
    <property type="match status" value="1"/>
</dbReference>
<dbReference type="SMART" id="SM00358">
    <property type="entry name" value="DSRM"/>
    <property type="match status" value="1"/>
</dbReference>
<keyword evidence="1" id="KW-0694">RNA-binding</keyword>
<accession>A0A8H3AUV3</accession>
<proteinExistence type="predicted"/>
<dbReference type="InterPro" id="IPR014720">
    <property type="entry name" value="dsRBD_dom"/>
</dbReference>
<gene>
    <name evidence="4" type="ORF">RDB_LOCUS49903</name>
</gene>
<feature type="domain" description="DRBM" evidence="3">
    <location>
        <begin position="24"/>
        <end position="93"/>
    </location>
</feature>
<evidence type="ECO:0000313" key="4">
    <source>
        <dbReference type="EMBL" id="CAE6441085.1"/>
    </source>
</evidence>
<feature type="region of interest" description="Disordered" evidence="2">
    <location>
        <begin position="89"/>
        <end position="108"/>
    </location>
</feature>
<dbReference type="AlphaFoldDB" id="A0A8H3AUV3"/>
<sequence length="108" mass="11772">MTDSDFNRRVGSYRFPAFSGPMDTWSSVVQEWADRKRVHLDFRSTQSGSPHAPTFTTVPFIGGVPHPEYQGIGASAKAAKNQACERIGRSVNDTATPAALGTRLEDDS</sequence>
<dbReference type="GO" id="GO:0003723">
    <property type="term" value="F:RNA binding"/>
    <property type="evidence" value="ECO:0007669"/>
    <property type="project" value="UniProtKB-UniRule"/>
</dbReference>
<evidence type="ECO:0000256" key="1">
    <source>
        <dbReference type="PROSITE-ProRule" id="PRU00266"/>
    </source>
</evidence>
<dbReference type="Proteomes" id="UP000663888">
    <property type="component" value="Unassembled WGS sequence"/>
</dbReference>
<dbReference type="EMBL" id="CAJMWX010000969">
    <property type="protein sequence ID" value="CAE6441085.1"/>
    <property type="molecule type" value="Genomic_DNA"/>
</dbReference>
<dbReference type="Pfam" id="PF00035">
    <property type="entry name" value="dsrm"/>
    <property type="match status" value="1"/>
</dbReference>
<reference evidence="4" key="1">
    <citation type="submission" date="2021-01" db="EMBL/GenBank/DDBJ databases">
        <authorList>
            <person name="Kaushik A."/>
        </authorList>
    </citation>
    <scope>NUCLEOTIDE SEQUENCE</scope>
    <source>
        <strain evidence="4">AG4-R118</strain>
    </source>
</reference>
<evidence type="ECO:0000256" key="2">
    <source>
        <dbReference type="SAM" id="MobiDB-lite"/>
    </source>
</evidence>
<name>A0A8H3AUV3_9AGAM</name>